<dbReference type="Proteomes" id="UP001152484">
    <property type="component" value="Unassembled WGS sequence"/>
</dbReference>
<dbReference type="EMBL" id="CAMAPE010000019">
    <property type="protein sequence ID" value="CAH9086336.1"/>
    <property type="molecule type" value="Genomic_DNA"/>
</dbReference>
<reference evidence="1" key="1">
    <citation type="submission" date="2022-07" db="EMBL/GenBank/DDBJ databases">
        <authorList>
            <person name="Macas J."/>
            <person name="Novak P."/>
            <person name="Neumann P."/>
        </authorList>
    </citation>
    <scope>NUCLEOTIDE SEQUENCE</scope>
</reference>
<dbReference type="OrthoDB" id="10438056at2759"/>
<gene>
    <name evidence="1" type="ORF">CEURO_LOCUS9588</name>
</gene>
<dbReference type="AlphaFoldDB" id="A0A9P0Z3Z1"/>
<name>A0A9P0Z3Z1_CUSEU</name>
<keyword evidence="2" id="KW-1185">Reference proteome</keyword>
<comment type="caution">
    <text evidence="1">The sequence shown here is derived from an EMBL/GenBank/DDBJ whole genome shotgun (WGS) entry which is preliminary data.</text>
</comment>
<protein>
    <submittedName>
        <fullName evidence="1">Uncharacterized protein</fullName>
    </submittedName>
</protein>
<evidence type="ECO:0000313" key="2">
    <source>
        <dbReference type="Proteomes" id="UP001152484"/>
    </source>
</evidence>
<proteinExistence type="predicted"/>
<accession>A0A9P0Z3Z1</accession>
<organism evidence="1 2">
    <name type="scientific">Cuscuta europaea</name>
    <name type="common">European dodder</name>
    <dbReference type="NCBI Taxonomy" id="41803"/>
    <lineage>
        <taxon>Eukaryota</taxon>
        <taxon>Viridiplantae</taxon>
        <taxon>Streptophyta</taxon>
        <taxon>Embryophyta</taxon>
        <taxon>Tracheophyta</taxon>
        <taxon>Spermatophyta</taxon>
        <taxon>Magnoliopsida</taxon>
        <taxon>eudicotyledons</taxon>
        <taxon>Gunneridae</taxon>
        <taxon>Pentapetalae</taxon>
        <taxon>asterids</taxon>
        <taxon>lamiids</taxon>
        <taxon>Solanales</taxon>
        <taxon>Convolvulaceae</taxon>
        <taxon>Cuscuteae</taxon>
        <taxon>Cuscuta</taxon>
        <taxon>Cuscuta subgen. Cuscuta</taxon>
    </lineage>
</organism>
<sequence length="94" mass="10346">MFLLPLRTLELEGDRLMSRGEGAGLVVGGRRGIMGSGYEIFRLLLVGTFLMEEPRGTYIAEIANKAKTGESRPDGDEVDPTQERLEKFIGQCNA</sequence>
<evidence type="ECO:0000313" key="1">
    <source>
        <dbReference type="EMBL" id="CAH9086336.1"/>
    </source>
</evidence>